<comment type="caution">
    <text evidence="2">The sequence shown here is derived from an EMBL/GenBank/DDBJ whole genome shotgun (WGS) entry which is preliminary data.</text>
</comment>
<protein>
    <submittedName>
        <fullName evidence="2">Uncharacterized protein</fullName>
    </submittedName>
</protein>
<gene>
    <name evidence="2" type="ORF">EJQ19_04230</name>
</gene>
<organism evidence="2 3">
    <name type="scientific">Paenibacillus whitsoniae</name>
    <dbReference type="NCBI Taxonomy" id="2496558"/>
    <lineage>
        <taxon>Bacteria</taxon>
        <taxon>Bacillati</taxon>
        <taxon>Bacillota</taxon>
        <taxon>Bacilli</taxon>
        <taxon>Bacillales</taxon>
        <taxon>Paenibacillaceae</taxon>
        <taxon>Paenibacillus</taxon>
    </lineage>
</organism>
<keyword evidence="1" id="KW-1133">Transmembrane helix</keyword>
<keyword evidence="3" id="KW-1185">Reference proteome</keyword>
<dbReference type="AlphaFoldDB" id="A0A3S0A6T6"/>
<proteinExistence type="predicted"/>
<dbReference type="EMBL" id="RXHU01000014">
    <property type="protein sequence ID" value="RTE10953.1"/>
    <property type="molecule type" value="Genomic_DNA"/>
</dbReference>
<evidence type="ECO:0000256" key="1">
    <source>
        <dbReference type="SAM" id="Phobius"/>
    </source>
</evidence>
<evidence type="ECO:0000313" key="3">
    <source>
        <dbReference type="Proteomes" id="UP000276128"/>
    </source>
</evidence>
<feature type="transmembrane region" description="Helical" evidence="1">
    <location>
        <begin position="140"/>
        <end position="160"/>
    </location>
</feature>
<feature type="transmembrane region" description="Helical" evidence="1">
    <location>
        <begin position="112"/>
        <end position="134"/>
    </location>
</feature>
<feature type="transmembrane region" description="Helical" evidence="1">
    <location>
        <begin position="88"/>
        <end position="107"/>
    </location>
</feature>
<reference evidence="2 3" key="1">
    <citation type="submission" date="2018-12" db="EMBL/GenBank/DDBJ databases">
        <title>Bacillus ochoae sp. nov., Paenibacillus whitsoniae sp. nov., Paenibacillus spiritus sp. nov. Isolated from the Mars Exploration Rover during spacecraft assembly.</title>
        <authorList>
            <person name="Seuylemezian A."/>
            <person name="Vaishampayan P."/>
        </authorList>
    </citation>
    <scope>NUCLEOTIDE SEQUENCE [LARGE SCALE GENOMIC DNA]</scope>
    <source>
        <strain evidence="2 3">MER 54</strain>
    </source>
</reference>
<dbReference type="RefSeq" id="WP_126139953.1">
    <property type="nucleotide sequence ID" value="NZ_RXHU01000014.1"/>
</dbReference>
<evidence type="ECO:0000313" key="2">
    <source>
        <dbReference type="EMBL" id="RTE10953.1"/>
    </source>
</evidence>
<feature type="transmembrane region" description="Helical" evidence="1">
    <location>
        <begin position="34"/>
        <end position="55"/>
    </location>
</feature>
<sequence length="303" mass="35907">MKYFWTNTIWYIILGIASMIELTFGIINNKRKKLLLGLFISIVGVTVMCEIIIMADFKSYSYYPKILPESWQHFKLPHAEYYWHNESIIGNYFSQMSISATAVLLAARNLKFYWYVISIFLYCLIEELFLYLGIYSHNWYRTWMTFVGLIILFGVTKLIYMKSLKGNGRVLNFIYILFGLLGINWFTSPGWFMYLFGVQTLTANLFSTPSAIAATMYAGLTFLQGITAMTTYFFKPKWWWYIIVSGLLFLQHYLLYIFNLNVFKYWWGFGVYSTTWILGTWLQIYILDKLYDGTNKKSFRYAK</sequence>
<accession>A0A3S0A6T6</accession>
<feature type="transmembrane region" description="Helical" evidence="1">
    <location>
        <begin position="172"/>
        <end position="194"/>
    </location>
</feature>
<dbReference type="Proteomes" id="UP000276128">
    <property type="component" value="Unassembled WGS sequence"/>
</dbReference>
<dbReference type="OrthoDB" id="1680238at2"/>
<feature type="transmembrane region" description="Helical" evidence="1">
    <location>
        <begin position="6"/>
        <end position="27"/>
    </location>
</feature>
<keyword evidence="1" id="KW-0472">Membrane</keyword>
<feature type="transmembrane region" description="Helical" evidence="1">
    <location>
        <begin position="265"/>
        <end position="287"/>
    </location>
</feature>
<name>A0A3S0A6T6_9BACL</name>
<feature type="transmembrane region" description="Helical" evidence="1">
    <location>
        <begin position="206"/>
        <end position="226"/>
    </location>
</feature>
<keyword evidence="1" id="KW-0812">Transmembrane</keyword>
<feature type="transmembrane region" description="Helical" evidence="1">
    <location>
        <begin position="238"/>
        <end position="259"/>
    </location>
</feature>